<organism evidence="2 3">
    <name type="scientific">Alicyclobacillus cellulosilyticus</name>
    <dbReference type="NCBI Taxonomy" id="1003997"/>
    <lineage>
        <taxon>Bacteria</taxon>
        <taxon>Bacillati</taxon>
        <taxon>Bacillota</taxon>
        <taxon>Bacilli</taxon>
        <taxon>Bacillales</taxon>
        <taxon>Alicyclobacillaceae</taxon>
        <taxon>Alicyclobacillus</taxon>
    </lineage>
</organism>
<keyword evidence="3" id="KW-1185">Reference proteome</keyword>
<reference evidence="2" key="1">
    <citation type="journal article" date="2014" name="Int. J. Syst. Evol. Microbiol.">
        <title>Complete genome sequence of Corynebacterium casei LMG S-19264T (=DSM 44701T), isolated from a smear-ripened cheese.</title>
        <authorList>
            <consortium name="US DOE Joint Genome Institute (JGI-PGF)"/>
            <person name="Walter F."/>
            <person name="Albersmeier A."/>
            <person name="Kalinowski J."/>
            <person name="Ruckert C."/>
        </authorList>
    </citation>
    <scope>NUCLEOTIDE SEQUENCE</scope>
    <source>
        <strain evidence="2">JCM 18487</strain>
    </source>
</reference>
<reference evidence="2" key="2">
    <citation type="submission" date="2020-09" db="EMBL/GenBank/DDBJ databases">
        <authorList>
            <person name="Sun Q."/>
            <person name="Ohkuma M."/>
        </authorList>
    </citation>
    <scope>NUCLEOTIDE SEQUENCE</scope>
    <source>
        <strain evidence="2">JCM 18487</strain>
    </source>
</reference>
<gene>
    <name evidence="2" type="ORF">GCM10010885_01160</name>
</gene>
<dbReference type="GO" id="GO:0003677">
    <property type="term" value="F:DNA binding"/>
    <property type="evidence" value="ECO:0007669"/>
    <property type="project" value="InterPro"/>
</dbReference>
<dbReference type="SUPFAM" id="SSF46955">
    <property type="entry name" value="Putative DNA-binding domain"/>
    <property type="match status" value="1"/>
</dbReference>
<dbReference type="EMBL" id="BMOY01000001">
    <property type="protein sequence ID" value="GGI95333.1"/>
    <property type="molecule type" value="Genomic_DNA"/>
</dbReference>
<accession>A0A917K032</accession>
<name>A0A917K032_9BACL</name>
<comment type="caution">
    <text evidence="2">The sequence shown here is derived from an EMBL/GenBank/DDBJ whole genome shotgun (WGS) entry which is preliminary data.</text>
</comment>
<proteinExistence type="predicted"/>
<evidence type="ECO:0000259" key="1">
    <source>
        <dbReference type="Pfam" id="PF13411"/>
    </source>
</evidence>
<dbReference type="Pfam" id="PF13411">
    <property type="entry name" value="MerR_1"/>
    <property type="match status" value="1"/>
</dbReference>
<evidence type="ECO:0000313" key="2">
    <source>
        <dbReference type="EMBL" id="GGI95333.1"/>
    </source>
</evidence>
<dbReference type="Gene3D" id="1.10.1660.10">
    <property type="match status" value="1"/>
</dbReference>
<dbReference type="Proteomes" id="UP000637695">
    <property type="component" value="Unassembled WGS sequence"/>
</dbReference>
<dbReference type="RefSeq" id="WP_188880517.1">
    <property type="nucleotide sequence ID" value="NZ_BMOY01000001.1"/>
</dbReference>
<protein>
    <recommendedName>
        <fullName evidence="1">HTH merR-type domain-containing protein</fullName>
    </recommendedName>
</protein>
<evidence type="ECO:0000313" key="3">
    <source>
        <dbReference type="Proteomes" id="UP000637695"/>
    </source>
</evidence>
<dbReference type="InterPro" id="IPR009061">
    <property type="entry name" value="DNA-bd_dom_put_sf"/>
</dbReference>
<dbReference type="InterPro" id="IPR000551">
    <property type="entry name" value="MerR-type_HTH_dom"/>
</dbReference>
<feature type="domain" description="HTH merR-type" evidence="1">
    <location>
        <begin position="7"/>
        <end position="68"/>
    </location>
</feature>
<dbReference type="AlphaFoldDB" id="A0A917K032"/>
<sequence>MRLELLTITEIAKELGLPESTVRYYRDHFADVLPSIGHGRNRRYLPAALAMLRHVAAEVKRGVPLDAVDLHALELGHAGDAAGLDGVHAAEREAAAAAAAVVPVRQTNSGAGRHDGGHLLKEVHALADLMRSVAAQVDGLYRTVGQLEAEVGALHAEVRGLGERMEQMSREASTGRIAARDLVVLKELSDLRKKRNRRRWWWFGGGRLAHK</sequence>
<dbReference type="GO" id="GO:0006355">
    <property type="term" value="P:regulation of DNA-templated transcription"/>
    <property type="evidence" value="ECO:0007669"/>
    <property type="project" value="InterPro"/>
</dbReference>